<accession>A0ABR0A4I0</accession>
<keyword evidence="2" id="KW-1185">Reference proteome</keyword>
<gene>
    <name evidence="1" type="ORF">OUZ56_002036</name>
</gene>
<evidence type="ECO:0000313" key="1">
    <source>
        <dbReference type="EMBL" id="KAK4020040.1"/>
    </source>
</evidence>
<dbReference type="EMBL" id="JAOYFB010000036">
    <property type="protein sequence ID" value="KAK4020040.1"/>
    <property type="molecule type" value="Genomic_DNA"/>
</dbReference>
<sequence>MAKEVGGTKAREINGIDFAIDKRKYKLVKVVWHAWRFGRLFATSRSVILRLVLPFLTAVRRCGLFASMADDDRGGKGHGNERRRVNPAILIEKKYDYCAI</sequence>
<reference evidence="1 2" key="1">
    <citation type="journal article" date="2023" name="Nucleic Acids Res.">
        <title>The hologenome of Daphnia magna reveals possible DNA methylation and microbiome-mediated evolution of the host genome.</title>
        <authorList>
            <person name="Chaturvedi A."/>
            <person name="Li X."/>
            <person name="Dhandapani V."/>
            <person name="Marshall H."/>
            <person name="Kissane S."/>
            <person name="Cuenca-Cambronero M."/>
            <person name="Asole G."/>
            <person name="Calvet F."/>
            <person name="Ruiz-Romero M."/>
            <person name="Marangio P."/>
            <person name="Guigo R."/>
            <person name="Rago D."/>
            <person name="Mirbahai L."/>
            <person name="Eastwood N."/>
            <person name="Colbourne J.K."/>
            <person name="Zhou J."/>
            <person name="Mallon E."/>
            <person name="Orsini L."/>
        </authorList>
    </citation>
    <scope>NUCLEOTIDE SEQUENCE [LARGE SCALE GENOMIC DNA]</scope>
    <source>
        <strain evidence="1">LRV0_1</strain>
    </source>
</reference>
<organism evidence="1 2">
    <name type="scientific">Daphnia magna</name>
    <dbReference type="NCBI Taxonomy" id="35525"/>
    <lineage>
        <taxon>Eukaryota</taxon>
        <taxon>Metazoa</taxon>
        <taxon>Ecdysozoa</taxon>
        <taxon>Arthropoda</taxon>
        <taxon>Crustacea</taxon>
        <taxon>Branchiopoda</taxon>
        <taxon>Diplostraca</taxon>
        <taxon>Cladocera</taxon>
        <taxon>Anomopoda</taxon>
        <taxon>Daphniidae</taxon>
        <taxon>Daphnia</taxon>
    </lineage>
</organism>
<protein>
    <submittedName>
        <fullName evidence="1">Uncharacterized protein</fullName>
    </submittedName>
</protein>
<comment type="caution">
    <text evidence="1">The sequence shown here is derived from an EMBL/GenBank/DDBJ whole genome shotgun (WGS) entry which is preliminary data.</text>
</comment>
<dbReference type="Proteomes" id="UP001234178">
    <property type="component" value="Unassembled WGS sequence"/>
</dbReference>
<evidence type="ECO:0000313" key="2">
    <source>
        <dbReference type="Proteomes" id="UP001234178"/>
    </source>
</evidence>
<name>A0ABR0A4I0_9CRUS</name>
<proteinExistence type="predicted"/>